<evidence type="ECO:0008006" key="2">
    <source>
        <dbReference type="Google" id="ProtNLM"/>
    </source>
</evidence>
<name>M8B6Z0_AEGTA</name>
<reference evidence="1" key="1">
    <citation type="submission" date="2015-06" db="UniProtKB">
        <authorList>
            <consortium name="EnsemblPlants"/>
        </authorList>
    </citation>
    <scope>IDENTIFICATION</scope>
</reference>
<evidence type="ECO:0000313" key="1">
    <source>
        <dbReference type="EnsemblPlants" id="EMT12532"/>
    </source>
</evidence>
<dbReference type="PANTHER" id="PTHR33994:SF28">
    <property type="entry name" value="OS04G0515200 PROTEIN"/>
    <property type="match status" value="1"/>
</dbReference>
<dbReference type="EnsemblPlants" id="EMT12532">
    <property type="protein sequence ID" value="EMT12532"/>
    <property type="gene ID" value="F775_24230"/>
</dbReference>
<organism evidence="1">
    <name type="scientific">Aegilops tauschii</name>
    <name type="common">Tausch's goatgrass</name>
    <name type="synonym">Aegilops squarrosa</name>
    <dbReference type="NCBI Taxonomy" id="37682"/>
    <lineage>
        <taxon>Eukaryota</taxon>
        <taxon>Viridiplantae</taxon>
        <taxon>Streptophyta</taxon>
        <taxon>Embryophyta</taxon>
        <taxon>Tracheophyta</taxon>
        <taxon>Spermatophyta</taxon>
        <taxon>Magnoliopsida</taxon>
        <taxon>Liliopsida</taxon>
        <taxon>Poales</taxon>
        <taxon>Poaceae</taxon>
        <taxon>BOP clade</taxon>
        <taxon>Pooideae</taxon>
        <taxon>Triticodae</taxon>
        <taxon>Triticeae</taxon>
        <taxon>Triticinae</taxon>
        <taxon>Aegilops</taxon>
    </lineage>
</organism>
<sequence length="219" mass="23586">MEKESTHVDWGGVFWFSWFSFVIGVGTVPPFSFAASFFASVIINLVPGAGVLLLALINAFRSSYWDVYSLELTGIDGRGQPAGLSALAFNVTLHAENRRTKWVGNSFSDGKVVVSYAGVAVAEGRVPGFSVGAKSAAEVEAVALGGKAAGVADAVRRRVEAELRWDSAEFDVEAKLFRSGVGQQGGPVVLWCKVASRVLHQPSRCRTFTDFMTRADQEF</sequence>
<dbReference type="PANTHER" id="PTHR33994">
    <property type="entry name" value="OS04G0515000 PROTEIN"/>
    <property type="match status" value="1"/>
</dbReference>
<accession>M8B6Z0</accession>
<protein>
    <recommendedName>
        <fullName evidence="2">Late embryogenesis abundant protein LEA-2 subgroup domain-containing protein</fullName>
    </recommendedName>
</protein>
<dbReference type="AlphaFoldDB" id="M8B6Z0"/>
<proteinExistence type="predicted"/>